<comment type="similarity">
    <text evidence="7">Belongs to the GntP permease family.</text>
</comment>
<proteinExistence type="inferred from homology"/>
<dbReference type="AlphaFoldDB" id="A0A0C4YJP4"/>
<keyword evidence="6 8" id="KW-0472">Membrane</keyword>
<evidence type="ECO:0000256" key="7">
    <source>
        <dbReference type="ARBA" id="ARBA00049663"/>
    </source>
</evidence>
<keyword evidence="10" id="KW-1185">Reference proteome</keyword>
<feature type="transmembrane region" description="Helical" evidence="8">
    <location>
        <begin position="139"/>
        <end position="161"/>
    </location>
</feature>
<dbReference type="Pfam" id="PF02447">
    <property type="entry name" value="GntP_permease"/>
    <property type="match status" value="1"/>
</dbReference>
<dbReference type="PIRSF" id="PIRSF002746">
    <property type="entry name" value="Gluconate_transporter"/>
    <property type="match status" value="1"/>
</dbReference>
<keyword evidence="2" id="KW-0813">Transport</keyword>
<evidence type="ECO:0000313" key="9">
    <source>
        <dbReference type="EMBL" id="AJG23268.1"/>
    </source>
</evidence>
<comment type="subcellular location">
    <subcellularLocation>
        <location evidence="1">Cell membrane</location>
        <topology evidence="1">Multi-pass membrane protein</topology>
    </subcellularLocation>
</comment>
<name>A0A0C4YJP4_9BURK</name>
<evidence type="ECO:0000256" key="5">
    <source>
        <dbReference type="ARBA" id="ARBA00022989"/>
    </source>
</evidence>
<dbReference type="PANTHER" id="PTHR30354:SF22">
    <property type="entry name" value="HIGH-AFFINITY GLUCONATE TRANSPORTER"/>
    <property type="match status" value="1"/>
</dbReference>
<feature type="transmembrane region" description="Helical" evidence="8">
    <location>
        <begin position="32"/>
        <end position="51"/>
    </location>
</feature>
<feature type="transmembrane region" description="Helical" evidence="8">
    <location>
        <begin position="272"/>
        <end position="291"/>
    </location>
</feature>
<reference evidence="9 10" key="1">
    <citation type="journal article" date="2015" name="Genome Announc.">
        <title>Complete Genome Sequence of Cupriavidus basilensis 4G11, Isolated from the Oak Ridge Field Research Center Site.</title>
        <authorList>
            <person name="Ray J."/>
            <person name="Waters R.J."/>
            <person name="Skerker J.M."/>
            <person name="Kuehl J.V."/>
            <person name="Price M.N."/>
            <person name="Huang J."/>
            <person name="Chakraborty R."/>
            <person name="Arkin A.P."/>
            <person name="Deutschbauer A."/>
        </authorList>
    </citation>
    <scope>NUCLEOTIDE SEQUENCE [LARGE SCALE GENOMIC DNA]</scope>
    <source>
        <strain evidence="9">4G11</strain>
    </source>
</reference>
<feature type="transmembrane region" description="Helical" evidence="8">
    <location>
        <begin position="342"/>
        <end position="361"/>
    </location>
</feature>
<evidence type="ECO:0000256" key="6">
    <source>
        <dbReference type="ARBA" id="ARBA00023136"/>
    </source>
</evidence>
<gene>
    <name evidence="9" type="ORF">RR42_s1680</name>
</gene>
<evidence type="ECO:0000256" key="3">
    <source>
        <dbReference type="ARBA" id="ARBA00022475"/>
    </source>
</evidence>
<evidence type="ECO:0000256" key="8">
    <source>
        <dbReference type="SAM" id="Phobius"/>
    </source>
</evidence>
<evidence type="ECO:0000313" key="10">
    <source>
        <dbReference type="Proteomes" id="UP000031843"/>
    </source>
</evidence>
<dbReference type="EMBL" id="CP010537">
    <property type="protein sequence ID" value="AJG23268.1"/>
    <property type="molecule type" value="Genomic_DNA"/>
</dbReference>
<dbReference type="PANTHER" id="PTHR30354">
    <property type="entry name" value="GNT FAMILY GLUCONATE TRANSPORTER"/>
    <property type="match status" value="1"/>
</dbReference>
<keyword evidence="5 8" id="KW-1133">Transmembrane helix</keyword>
<dbReference type="GO" id="GO:0015128">
    <property type="term" value="F:gluconate transmembrane transporter activity"/>
    <property type="evidence" value="ECO:0007669"/>
    <property type="project" value="InterPro"/>
</dbReference>
<dbReference type="GO" id="GO:0005886">
    <property type="term" value="C:plasma membrane"/>
    <property type="evidence" value="ECO:0007669"/>
    <property type="project" value="UniProtKB-SubCell"/>
</dbReference>
<organism evidence="9 10">
    <name type="scientific">Cupriavidus basilensis</name>
    <dbReference type="NCBI Taxonomy" id="68895"/>
    <lineage>
        <taxon>Bacteria</taxon>
        <taxon>Pseudomonadati</taxon>
        <taxon>Pseudomonadota</taxon>
        <taxon>Betaproteobacteria</taxon>
        <taxon>Burkholderiales</taxon>
        <taxon>Burkholderiaceae</taxon>
        <taxon>Cupriavidus</taxon>
    </lineage>
</organism>
<feature type="transmembrane region" description="Helical" evidence="8">
    <location>
        <begin position="236"/>
        <end position="260"/>
    </location>
</feature>
<dbReference type="STRING" id="68895.RR42_s1680"/>
<feature type="transmembrane region" description="Helical" evidence="8">
    <location>
        <begin position="104"/>
        <end position="133"/>
    </location>
</feature>
<keyword evidence="4 8" id="KW-0812">Transmembrane</keyword>
<keyword evidence="3" id="KW-1003">Cell membrane</keyword>
<feature type="transmembrane region" description="Helical" evidence="8">
    <location>
        <begin position="428"/>
        <end position="452"/>
    </location>
</feature>
<feature type="transmembrane region" description="Helical" evidence="8">
    <location>
        <begin position="182"/>
        <end position="201"/>
    </location>
</feature>
<sequence>MGAVTGTTLLLYALIAVIALVVLIAKFKLNPFITLVVVSVLLGFAVGMPMGDIVKSFEAGVGGTLGHIALVVGLGTMLGKMMAESGGAERIARTLIDAFGEKNVHWAMVTIAFIVGLPVFFEVGFVLLVPIAFNVAKRTGTSMVLVGIPMVAGLSVVHGLIPPHPAALLAVTAYKADIGKTILYALIVGIPTAAIAGPLFAKLMTRYVTLPDVNPLAAQFTEEDEGVKASHELPGFGITLFTILLPVILMLIGSWADLITTPKTFANDFLKLIGNSVIALLIAALVSFYTFGKRRGFTRENILRFTNECVAPTAIITLVVGAGGGFGRVLRDSGISNAIVDVATGAHVSVLLLGWLVAVLIRIATGSATVAMTTAAGIVAPIAASVPGTRPELLVLTTGAGSLILSHVNDGGFWLVKEYFNMTVAQTFKTWSVCETLISVIALLLTLALATVV</sequence>
<dbReference type="KEGG" id="cbw:RR42_s1680"/>
<dbReference type="OrthoDB" id="9787129at2"/>
<dbReference type="NCBIfam" id="TIGR00791">
    <property type="entry name" value="gntP"/>
    <property type="match status" value="1"/>
</dbReference>
<dbReference type="RefSeq" id="WP_043355010.1">
    <property type="nucleotide sequence ID" value="NZ_CP010537.1"/>
</dbReference>
<evidence type="ECO:0000256" key="4">
    <source>
        <dbReference type="ARBA" id="ARBA00022692"/>
    </source>
</evidence>
<evidence type="ECO:0000256" key="2">
    <source>
        <dbReference type="ARBA" id="ARBA00022448"/>
    </source>
</evidence>
<protein>
    <submittedName>
        <fullName evidence="9">Gluconate transporter family protein</fullName>
    </submittedName>
</protein>
<evidence type="ECO:0000256" key="1">
    <source>
        <dbReference type="ARBA" id="ARBA00004651"/>
    </source>
</evidence>
<dbReference type="Proteomes" id="UP000031843">
    <property type="component" value="Chromosome secondary"/>
</dbReference>
<feature type="transmembrane region" description="Helical" evidence="8">
    <location>
        <begin position="311"/>
        <end position="330"/>
    </location>
</feature>
<dbReference type="InterPro" id="IPR003474">
    <property type="entry name" value="Glcn_transporter"/>
</dbReference>
<accession>A0A0C4YJP4</accession>
<feature type="transmembrane region" description="Helical" evidence="8">
    <location>
        <begin position="6"/>
        <end position="25"/>
    </location>
</feature>